<gene>
    <name evidence="2" type="ORF">HNQ55_003671</name>
</gene>
<dbReference type="Proteomes" id="UP000537141">
    <property type="component" value="Unassembled WGS sequence"/>
</dbReference>
<dbReference type="InterPro" id="IPR009044">
    <property type="entry name" value="ssDNA-bd_transcriptional_reg"/>
</dbReference>
<dbReference type="Pfam" id="PF08536">
    <property type="entry name" value="Whirly"/>
    <property type="match status" value="1"/>
</dbReference>
<accession>A0A7X0TVC7</accession>
<reference evidence="2 3" key="1">
    <citation type="submission" date="2020-08" db="EMBL/GenBank/DDBJ databases">
        <title>Genomic Encyclopedia of Type Strains, Phase IV (KMG-IV): sequencing the most valuable type-strain genomes for metagenomic binning, comparative biology and taxonomic classification.</title>
        <authorList>
            <person name="Goeker M."/>
        </authorList>
    </citation>
    <scope>NUCLEOTIDE SEQUENCE [LARGE SCALE GENOMIC DNA]</scope>
    <source>
        <strain evidence="2 3">DSM 26287</strain>
    </source>
</reference>
<evidence type="ECO:0000313" key="3">
    <source>
        <dbReference type="Proteomes" id="UP000537141"/>
    </source>
</evidence>
<proteinExistence type="predicted"/>
<protein>
    <submittedName>
        <fullName evidence="2">Uncharacterized protein</fullName>
    </submittedName>
</protein>
<dbReference type="EMBL" id="JACHHU010000050">
    <property type="protein sequence ID" value="MBB6545128.1"/>
    <property type="molecule type" value="Genomic_DNA"/>
</dbReference>
<evidence type="ECO:0000313" key="2">
    <source>
        <dbReference type="EMBL" id="MBB6545128.1"/>
    </source>
</evidence>
<dbReference type="InterPro" id="IPR013742">
    <property type="entry name" value="Whirly"/>
</dbReference>
<organism evidence="2 3">
    <name type="scientific">Thalassotalea piscium</name>
    <dbReference type="NCBI Taxonomy" id="1230533"/>
    <lineage>
        <taxon>Bacteria</taxon>
        <taxon>Pseudomonadati</taxon>
        <taxon>Pseudomonadota</taxon>
        <taxon>Gammaproteobacteria</taxon>
        <taxon>Alteromonadales</taxon>
        <taxon>Colwelliaceae</taxon>
        <taxon>Thalassotalea</taxon>
    </lineage>
</organism>
<keyword evidence="3" id="KW-1185">Reference proteome</keyword>
<dbReference type="AlphaFoldDB" id="A0A7X0TVC7"/>
<dbReference type="Gene3D" id="2.30.31.10">
    <property type="entry name" value="Transcriptional Coactivator Pc4, Chain A"/>
    <property type="match status" value="1"/>
</dbReference>
<dbReference type="GO" id="GO:0003697">
    <property type="term" value="F:single-stranded DNA binding"/>
    <property type="evidence" value="ECO:0007669"/>
    <property type="project" value="InterPro"/>
</dbReference>
<keyword evidence="1" id="KW-0809">Transit peptide</keyword>
<comment type="caution">
    <text evidence="2">The sequence shown here is derived from an EMBL/GenBank/DDBJ whole genome shotgun (WGS) entry which is preliminary data.</text>
</comment>
<evidence type="ECO:0000256" key="1">
    <source>
        <dbReference type="ARBA" id="ARBA00022946"/>
    </source>
</evidence>
<dbReference type="RefSeq" id="WP_184426835.1">
    <property type="nucleotide sequence ID" value="NZ_BAABLB010000011.1"/>
</dbReference>
<sequence>MTDRKVTFGPKAEFKRPNTVSICFQCCNDRSGKPAMNVDFAPNVNNQSIWQQKQTIQLSIDELSMLVAMFLKLNDNCNFAYHGPMKSNSLVAKRISNVEGVDTQFNVSLFIKGTQSGFIFLTKSEAFRVFKLALKQLTLYYEQSESEVIITIEKFYG</sequence>
<dbReference type="GO" id="GO:0006952">
    <property type="term" value="P:defense response"/>
    <property type="evidence" value="ECO:0007669"/>
    <property type="project" value="InterPro"/>
</dbReference>
<name>A0A7X0TVC7_9GAMM</name>
<dbReference type="GO" id="GO:0006355">
    <property type="term" value="P:regulation of DNA-templated transcription"/>
    <property type="evidence" value="ECO:0007669"/>
    <property type="project" value="InterPro"/>
</dbReference>